<dbReference type="GO" id="GO:0016567">
    <property type="term" value="P:protein ubiquitination"/>
    <property type="evidence" value="ECO:0007669"/>
    <property type="project" value="UniProtKB-UniPathway"/>
</dbReference>
<evidence type="ECO:0000259" key="16">
    <source>
        <dbReference type="PROSITE" id="PS50089"/>
    </source>
</evidence>
<evidence type="ECO:0000256" key="11">
    <source>
        <dbReference type="ARBA" id="ARBA00022989"/>
    </source>
</evidence>
<evidence type="ECO:0000256" key="15">
    <source>
        <dbReference type="SAM" id="Phobius"/>
    </source>
</evidence>
<comment type="similarity">
    <text evidence="13">Belongs to the RING-type zinc finger family. ATL subfamily.</text>
</comment>
<keyword evidence="18" id="KW-1185">Reference proteome</keyword>
<dbReference type="SMART" id="SM00184">
    <property type="entry name" value="RING"/>
    <property type="match status" value="1"/>
</dbReference>
<evidence type="ECO:0000256" key="10">
    <source>
        <dbReference type="ARBA" id="ARBA00022833"/>
    </source>
</evidence>
<dbReference type="AlphaFoldDB" id="W9R8C7"/>
<evidence type="ECO:0000256" key="9">
    <source>
        <dbReference type="ARBA" id="ARBA00022786"/>
    </source>
</evidence>
<evidence type="ECO:0000256" key="5">
    <source>
        <dbReference type="ARBA" id="ARBA00022679"/>
    </source>
</evidence>
<dbReference type="PANTHER" id="PTHR46913:SF1">
    <property type="entry name" value="RING-H2 FINGER PROTEIN ATL16"/>
    <property type="match status" value="1"/>
</dbReference>
<keyword evidence="11 15" id="KW-1133">Transmembrane helix</keyword>
<evidence type="ECO:0000256" key="1">
    <source>
        <dbReference type="ARBA" id="ARBA00000900"/>
    </source>
</evidence>
<keyword evidence="7" id="KW-0479">Metal-binding</keyword>
<protein>
    <recommendedName>
        <fullName evidence="4">RING-type E3 ubiquitin transferase</fullName>
        <ecNumber evidence="4">2.3.2.27</ecNumber>
    </recommendedName>
</protein>
<keyword evidence="10" id="KW-0862">Zinc</keyword>
<dbReference type="GO" id="GO:0061630">
    <property type="term" value="F:ubiquitin protein ligase activity"/>
    <property type="evidence" value="ECO:0007669"/>
    <property type="project" value="UniProtKB-EC"/>
</dbReference>
<dbReference type="UniPathway" id="UPA00143"/>
<dbReference type="SUPFAM" id="SSF57850">
    <property type="entry name" value="RING/U-box"/>
    <property type="match status" value="1"/>
</dbReference>
<keyword evidence="12 15" id="KW-0472">Membrane</keyword>
<dbReference type="PANTHER" id="PTHR46913">
    <property type="entry name" value="RING-H2 FINGER PROTEIN ATL16"/>
    <property type="match status" value="1"/>
</dbReference>
<keyword evidence="8 14" id="KW-0863">Zinc-finger</keyword>
<dbReference type="GO" id="GO:0016020">
    <property type="term" value="C:membrane"/>
    <property type="evidence" value="ECO:0007669"/>
    <property type="project" value="UniProtKB-SubCell"/>
</dbReference>
<dbReference type="Pfam" id="PF13639">
    <property type="entry name" value="zf-RING_2"/>
    <property type="match status" value="1"/>
</dbReference>
<feature type="transmembrane region" description="Helical" evidence="15">
    <location>
        <begin position="14"/>
        <end position="38"/>
    </location>
</feature>
<dbReference type="Gene3D" id="3.30.40.10">
    <property type="entry name" value="Zinc/RING finger domain, C3HC4 (zinc finger)"/>
    <property type="match status" value="1"/>
</dbReference>
<dbReference type="Proteomes" id="UP000030645">
    <property type="component" value="Unassembled WGS sequence"/>
</dbReference>
<dbReference type="InterPro" id="IPR013083">
    <property type="entry name" value="Znf_RING/FYVE/PHD"/>
</dbReference>
<dbReference type="eggNOG" id="KOG0800">
    <property type="taxonomic scope" value="Eukaryota"/>
</dbReference>
<evidence type="ECO:0000256" key="8">
    <source>
        <dbReference type="ARBA" id="ARBA00022771"/>
    </source>
</evidence>
<keyword evidence="5" id="KW-0808">Transferase</keyword>
<comment type="subcellular location">
    <subcellularLocation>
        <location evidence="2">Membrane</location>
        <topology evidence="2">Single-pass membrane protein</topology>
    </subcellularLocation>
</comment>
<evidence type="ECO:0000256" key="4">
    <source>
        <dbReference type="ARBA" id="ARBA00012483"/>
    </source>
</evidence>
<evidence type="ECO:0000313" key="17">
    <source>
        <dbReference type="EMBL" id="EXB75937.1"/>
    </source>
</evidence>
<comment type="pathway">
    <text evidence="3">Protein modification; protein ubiquitination.</text>
</comment>
<evidence type="ECO:0000256" key="14">
    <source>
        <dbReference type="PROSITE-ProRule" id="PRU00175"/>
    </source>
</evidence>
<name>W9R8C7_9ROSA</name>
<proteinExistence type="inferred from homology"/>
<evidence type="ECO:0000256" key="6">
    <source>
        <dbReference type="ARBA" id="ARBA00022692"/>
    </source>
</evidence>
<evidence type="ECO:0000256" key="3">
    <source>
        <dbReference type="ARBA" id="ARBA00004906"/>
    </source>
</evidence>
<organism evidence="17 18">
    <name type="scientific">Morus notabilis</name>
    <dbReference type="NCBI Taxonomy" id="981085"/>
    <lineage>
        <taxon>Eukaryota</taxon>
        <taxon>Viridiplantae</taxon>
        <taxon>Streptophyta</taxon>
        <taxon>Embryophyta</taxon>
        <taxon>Tracheophyta</taxon>
        <taxon>Spermatophyta</taxon>
        <taxon>Magnoliopsida</taxon>
        <taxon>eudicotyledons</taxon>
        <taxon>Gunneridae</taxon>
        <taxon>Pentapetalae</taxon>
        <taxon>rosids</taxon>
        <taxon>fabids</taxon>
        <taxon>Rosales</taxon>
        <taxon>Moraceae</taxon>
        <taxon>Moreae</taxon>
        <taxon>Morus</taxon>
    </lineage>
</organism>
<dbReference type="EC" id="2.3.2.27" evidence="4"/>
<accession>W9R8C7</accession>
<sequence>MESRKVPPNLINSVFTPLVISGTGIVITAVAILLYHFIIRVCHLFGEFEENVVVRLLPNCGHTFHVQCVDEWLSSHTNCPVCRSPVFPIVIPKVPLSAEDHDNHDDREIRVLDHEERCRFDDHLPLDLPSHVEQAKPRRVVLGLKRSFSMDQSHVLVDILQRKNYHDDHKVYFPSSSKKCLRQSRSYTDRFDWMSSVSMMSFSQLRMGRDNSISNMGNGSDSTDPC</sequence>
<gene>
    <name evidence="17" type="ORF">L484_022614</name>
</gene>
<keyword evidence="9" id="KW-0833">Ubl conjugation pathway</keyword>
<dbReference type="InterPro" id="IPR044600">
    <property type="entry name" value="ATL1/ATL16-like"/>
</dbReference>
<dbReference type="InterPro" id="IPR001841">
    <property type="entry name" value="Znf_RING"/>
</dbReference>
<evidence type="ECO:0000313" key="18">
    <source>
        <dbReference type="Proteomes" id="UP000030645"/>
    </source>
</evidence>
<evidence type="ECO:0000256" key="7">
    <source>
        <dbReference type="ARBA" id="ARBA00022723"/>
    </source>
</evidence>
<feature type="domain" description="RING-type" evidence="16">
    <location>
        <begin position="42"/>
        <end position="83"/>
    </location>
</feature>
<dbReference type="EMBL" id="KE344693">
    <property type="protein sequence ID" value="EXB75937.1"/>
    <property type="molecule type" value="Genomic_DNA"/>
</dbReference>
<reference evidence="18" key="1">
    <citation type="submission" date="2013-01" db="EMBL/GenBank/DDBJ databases">
        <title>Draft Genome Sequence of a Mulberry Tree, Morus notabilis C.K. Schneid.</title>
        <authorList>
            <person name="He N."/>
            <person name="Zhao S."/>
        </authorList>
    </citation>
    <scope>NUCLEOTIDE SEQUENCE</scope>
</reference>
<dbReference type="PROSITE" id="PS50089">
    <property type="entry name" value="ZF_RING_2"/>
    <property type="match status" value="1"/>
</dbReference>
<evidence type="ECO:0000256" key="2">
    <source>
        <dbReference type="ARBA" id="ARBA00004167"/>
    </source>
</evidence>
<evidence type="ECO:0000256" key="12">
    <source>
        <dbReference type="ARBA" id="ARBA00023136"/>
    </source>
</evidence>
<comment type="catalytic activity">
    <reaction evidence="1">
        <text>S-ubiquitinyl-[E2 ubiquitin-conjugating enzyme]-L-cysteine + [acceptor protein]-L-lysine = [E2 ubiquitin-conjugating enzyme]-L-cysteine + N(6)-ubiquitinyl-[acceptor protein]-L-lysine.</text>
        <dbReference type="EC" id="2.3.2.27"/>
    </reaction>
</comment>
<dbReference type="GO" id="GO:0008270">
    <property type="term" value="F:zinc ion binding"/>
    <property type="evidence" value="ECO:0007669"/>
    <property type="project" value="UniProtKB-KW"/>
</dbReference>
<keyword evidence="6 15" id="KW-0812">Transmembrane</keyword>
<evidence type="ECO:0000256" key="13">
    <source>
        <dbReference type="ARBA" id="ARBA00024209"/>
    </source>
</evidence>